<reference evidence="3" key="1">
    <citation type="journal article" date="2015" name="Proc. Natl. Acad. Sci. U.S.A.">
        <title>Genome sequencing of adzuki bean (Vigna angularis) provides insight into high starch and low fat accumulation and domestication.</title>
        <authorList>
            <person name="Yang K."/>
            <person name="Tian Z."/>
            <person name="Chen C."/>
            <person name="Luo L."/>
            <person name="Zhao B."/>
            <person name="Wang Z."/>
            <person name="Yu L."/>
            <person name="Li Y."/>
            <person name="Sun Y."/>
            <person name="Li W."/>
            <person name="Chen Y."/>
            <person name="Li Y."/>
            <person name="Zhang Y."/>
            <person name="Ai D."/>
            <person name="Zhao J."/>
            <person name="Shang C."/>
            <person name="Ma Y."/>
            <person name="Wu B."/>
            <person name="Wang M."/>
            <person name="Gao L."/>
            <person name="Sun D."/>
            <person name="Zhang P."/>
            <person name="Guo F."/>
            <person name="Wang W."/>
            <person name="Li Y."/>
            <person name="Wang J."/>
            <person name="Varshney R.K."/>
            <person name="Wang J."/>
            <person name="Ling H.Q."/>
            <person name="Wan P."/>
        </authorList>
    </citation>
    <scope>NUCLEOTIDE SEQUENCE</scope>
    <source>
        <strain evidence="3">cv. Jingnong 6</strain>
    </source>
</reference>
<proteinExistence type="predicted"/>
<gene>
    <name evidence="2" type="ORF">LR48_Vigan07g204600</name>
</gene>
<sequence length="397" mass="44873">MWQDSLVEQSCQGQFTQEGHQDILATTIGRPEHPRRVCATGTGIGIRQFFGSSSHPSSYGLTKEYEEKIKEDIRKKMTQEITKKVRVELYDEAVEIVAHQFQQRYEDYDNHPPPSLIPEHVVAPTSRSDKGSCSAAGAPRDDMHDTRPCQLYIISPTGTMLVACGTVYETTTVVHGVELAKDEVKVTVDEVFVPDALVHLPTEEFFTVQEEFKSFVAWPRHLVGDVSDPPASLTSKKTHLSENDRLGALDELGNIISDMPMIVPWDSTTFGRETQISLYLHQQNVRELALGREEINITLIQLWVMYMFVVSNKMGFNDVYRFIDPYMTHERNKFNDIQAYITACFAIGKNIYFLPHILGSVSAVGNVVETDLFLKKNRGIRLSCDHNRGRKPSFGIG</sequence>
<dbReference type="InterPro" id="IPR058352">
    <property type="entry name" value="DUF8039"/>
</dbReference>
<evidence type="ECO:0000313" key="2">
    <source>
        <dbReference type="EMBL" id="KOM48342.1"/>
    </source>
</evidence>
<dbReference type="Proteomes" id="UP000053144">
    <property type="component" value="Chromosome 7"/>
</dbReference>
<dbReference type="EMBL" id="CM003377">
    <property type="protein sequence ID" value="KOM48342.1"/>
    <property type="molecule type" value="Genomic_DNA"/>
</dbReference>
<dbReference type="Pfam" id="PF26133">
    <property type="entry name" value="DUF8039"/>
    <property type="match status" value="1"/>
</dbReference>
<organism evidence="2 3">
    <name type="scientific">Phaseolus angularis</name>
    <name type="common">Azuki bean</name>
    <name type="synonym">Vigna angularis</name>
    <dbReference type="NCBI Taxonomy" id="3914"/>
    <lineage>
        <taxon>Eukaryota</taxon>
        <taxon>Viridiplantae</taxon>
        <taxon>Streptophyta</taxon>
        <taxon>Embryophyta</taxon>
        <taxon>Tracheophyta</taxon>
        <taxon>Spermatophyta</taxon>
        <taxon>Magnoliopsida</taxon>
        <taxon>eudicotyledons</taxon>
        <taxon>Gunneridae</taxon>
        <taxon>Pentapetalae</taxon>
        <taxon>rosids</taxon>
        <taxon>fabids</taxon>
        <taxon>Fabales</taxon>
        <taxon>Fabaceae</taxon>
        <taxon>Papilionoideae</taxon>
        <taxon>50 kb inversion clade</taxon>
        <taxon>NPAAA clade</taxon>
        <taxon>indigoferoid/millettioid clade</taxon>
        <taxon>Phaseoleae</taxon>
        <taxon>Vigna</taxon>
    </lineage>
</organism>
<evidence type="ECO:0000259" key="1">
    <source>
        <dbReference type="Pfam" id="PF26133"/>
    </source>
</evidence>
<dbReference type="PANTHER" id="PTHR33018">
    <property type="entry name" value="OS10G0338966 PROTEIN-RELATED"/>
    <property type="match status" value="1"/>
</dbReference>
<evidence type="ECO:0000313" key="3">
    <source>
        <dbReference type="Proteomes" id="UP000053144"/>
    </source>
</evidence>
<name>A0A0L9V0E4_PHAAN</name>
<dbReference type="AlphaFoldDB" id="A0A0L9V0E4"/>
<dbReference type="PANTHER" id="PTHR33018:SF34">
    <property type="entry name" value="OS02G0472350 PROTEIN"/>
    <property type="match status" value="1"/>
</dbReference>
<accession>A0A0L9V0E4</accession>
<feature type="domain" description="DUF8039" evidence="1">
    <location>
        <begin position="140"/>
        <end position="223"/>
    </location>
</feature>
<dbReference type="Gramene" id="KOM48342">
    <property type="protein sequence ID" value="KOM48342"/>
    <property type="gene ID" value="LR48_Vigan07g204600"/>
</dbReference>
<protein>
    <recommendedName>
        <fullName evidence="1">DUF8039 domain-containing protein</fullName>
    </recommendedName>
</protein>